<dbReference type="Gene3D" id="2.60.34.10">
    <property type="entry name" value="Substrate Binding Domain Of DNAk, Chain A, domain 1"/>
    <property type="match status" value="1"/>
</dbReference>
<dbReference type="SUPFAM" id="SSF100920">
    <property type="entry name" value="Heat shock protein 70kD (HSP70), peptide-binding domain"/>
    <property type="match status" value="1"/>
</dbReference>
<organism evidence="5 6">
    <name type="scientific">Geotalea uraniireducens (strain Rf4)</name>
    <name type="common">Geobacter uraniireducens</name>
    <dbReference type="NCBI Taxonomy" id="351605"/>
    <lineage>
        <taxon>Bacteria</taxon>
        <taxon>Pseudomonadati</taxon>
        <taxon>Thermodesulfobacteriota</taxon>
        <taxon>Desulfuromonadia</taxon>
        <taxon>Geobacterales</taxon>
        <taxon>Geobacteraceae</taxon>
        <taxon>Geotalea</taxon>
    </lineage>
</organism>
<keyword evidence="4" id="KW-0143">Chaperone</keyword>
<dbReference type="STRING" id="351605.Gura_2824"/>
<dbReference type="FunFam" id="3.30.420.40:FF:000071">
    <property type="entry name" value="Molecular chaperone DnaK"/>
    <property type="match status" value="1"/>
</dbReference>
<dbReference type="EMBL" id="CP000698">
    <property type="protein sequence ID" value="ABQ26997.1"/>
    <property type="molecule type" value="Genomic_DNA"/>
</dbReference>
<gene>
    <name evidence="5" type="ordered locus">Gura_2824</name>
</gene>
<dbReference type="PROSITE" id="PS01036">
    <property type="entry name" value="HSP70_3"/>
    <property type="match status" value="1"/>
</dbReference>
<evidence type="ECO:0000256" key="2">
    <source>
        <dbReference type="ARBA" id="ARBA00022741"/>
    </source>
</evidence>
<name>A5G5C9_GEOUR</name>
<dbReference type="Gene3D" id="3.90.640.10">
    <property type="entry name" value="Actin, Chain A, domain 4"/>
    <property type="match status" value="1"/>
</dbReference>
<evidence type="ECO:0000256" key="4">
    <source>
        <dbReference type="ARBA" id="ARBA00023186"/>
    </source>
</evidence>
<accession>A5G5C9</accession>
<dbReference type="AlphaFoldDB" id="A5G5C9"/>
<dbReference type="EC" id="1.3.1.74" evidence="5"/>
<dbReference type="InterPro" id="IPR013126">
    <property type="entry name" value="Hsp_70_fam"/>
</dbReference>
<dbReference type="KEGG" id="gur:Gura_2824"/>
<evidence type="ECO:0000256" key="1">
    <source>
        <dbReference type="ARBA" id="ARBA00007381"/>
    </source>
</evidence>
<dbReference type="GO" id="GO:0140662">
    <property type="term" value="F:ATP-dependent protein folding chaperone"/>
    <property type="evidence" value="ECO:0007669"/>
    <property type="project" value="InterPro"/>
</dbReference>
<dbReference type="InterPro" id="IPR043129">
    <property type="entry name" value="ATPase_NBD"/>
</dbReference>
<keyword evidence="6" id="KW-1185">Reference proteome</keyword>
<evidence type="ECO:0000313" key="5">
    <source>
        <dbReference type="EMBL" id="ABQ26997.1"/>
    </source>
</evidence>
<dbReference type="Proteomes" id="UP000006695">
    <property type="component" value="Chromosome"/>
</dbReference>
<dbReference type="OrthoDB" id="9766019at2"/>
<dbReference type="Gene3D" id="3.30.420.40">
    <property type="match status" value="2"/>
</dbReference>
<reference evidence="5 6" key="1">
    <citation type="submission" date="2007-05" db="EMBL/GenBank/DDBJ databases">
        <title>Complete sequence of Geobacter uraniireducens Rf4.</title>
        <authorList>
            <consortium name="US DOE Joint Genome Institute"/>
            <person name="Copeland A."/>
            <person name="Lucas S."/>
            <person name="Lapidus A."/>
            <person name="Barry K."/>
            <person name="Detter J.C."/>
            <person name="Glavina del Rio T."/>
            <person name="Hammon N."/>
            <person name="Israni S."/>
            <person name="Dalin E."/>
            <person name="Tice H."/>
            <person name="Pitluck S."/>
            <person name="Chertkov O."/>
            <person name="Brettin T."/>
            <person name="Bruce D."/>
            <person name="Han C."/>
            <person name="Schmutz J."/>
            <person name="Larimer F."/>
            <person name="Land M."/>
            <person name="Hauser L."/>
            <person name="Kyrpides N."/>
            <person name="Mikhailova N."/>
            <person name="Shelobolina E."/>
            <person name="Aklujkar M."/>
            <person name="Lovley D."/>
            <person name="Richardson P."/>
        </authorList>
    </citation>
    <scope>NUCLEOTIDE SEQUENCE [LARGE SCALE GENOMIC DNA]</scope>
    <source>
        <strain evidence="5 6">Rf4</strain>
    </source>
</reference>
<dbReference type="SUPFAM" id="SSF53067">
    <property type="entry name" value="Actin-like ATPase domain"/>
    <property type="match status" value="2"/>
</dbReference>
<proteinExistence type="inferred from homology"/>
<keyword evidence="5" id="KW-0560">Oxidoreductase</keyword>
<dbReference type="HOGENOM" id="CLU_005965_0_0_7"/>
<dbReference type="PANTHER" id="PTHR19375">
    <property type="entry name" value="HEAT SHOCK PROTEIN 70KDA"/>
    <property type="match status" value="1"/>
</dbReference>
<dbReference type="FunFam" id="3.90.640.10:FF:000003">
    <property type="entry name" value="Molecular chaperone DnaK"/>
    <property type="match status" value="1"/>
</dbReference>
<dbReference type="InterPro" id="IPR029047">
    <property type="entry name" value="HSP70_peptide-bd_sf"/>
</dbReference>
<sequence length="485" mass="51870">MSRIIGIDLGTTNTVVAILDNGRPVVIPNGDGENLTPSVVAFTDDGMLAGKGALHQAIGNPEGTIVSVKRYMGSLQRFHAGGNVYTPAGISGMILRKVVGDVEAYLGERIEKVVITVPAYFNNEQREATKEAGIVAGLDVVRIINEPTAAALAYGLDKEEIHTVLVWDLGGGTFDVSVLELGQGIFEVMAVNGDTHLGGDDWDQRIVKHLAGIIHLETGIDPLRDKAALSFLRETAELAKKKLSREMVAEITIPLNALTGGDARDGSILPIRLSREDFEELTDSLLRKLVGPTLQALSDARLRFEDIDRVILVGGSTRMPAVLELAKNLFGDSKICHDGINPDEVVAIGAAIQGGIIAGEFSDVVLLDVTPLSLGIETQGGTFTRIVDRNTTVPVSRNRIFTTAADNQTSVSIHVLQGEKETAGDNMSLGIFELADIPPEPKGDPKIEVTFTINVDGILQVSAADLRTGNEQRIEITAISSFPFE</sequence>
<dbReference type="InterPro" id="IPR018181">
    <property type="entry name" value="Heat_shock_70_CS"/>
</dbReference>
<keyword evidence="2" id="KW-0547">Nucleotide-binding</keyword>
<dbReference type="PRINTS" id="PR00301">
    <property type="entry name" value="HEATSHOCK70"/>
</dbReference>
<evidence type="ECO:0000313" key="6">
    <source>
        <dbReference type="Proteomes" id="UP000006695"/>
    </source>
</evidence>
<protein>
    <submittedName>
        <fullName evidence="5">2-alkenal reductase</fullName>
        <ecNumber evidence="5">1.3.1.74</ecNumber>
    </submittedName>
</protein>
<dbReference type="GO" id="GO:0005524">
    <property type="term" value="F:ATP binding"/>
    <property type="evidence" value="ECO:0007669"/>
    <property type="project" value="UniProtKB-KW"/>
</dbReference>
<dbReference type="RefSeq" id="WP_011939671.1">
    <property type="nucleotide sequence ID" value="NC_009483.1"/>
</dbReference>
<dbReference type="GO" id="GO:0032440">
    <property type="term" value="F:2-alkenal reductase [NAD(P)H] activity"/>
    <property type="evidence" value="ECO:0007669"/>
    <property type="project" value="UniProtKB-EC"/>
</dbReference>
<keyword evidence="3" id="KW-0067">ATP-binding</keyword>
<dbReference type="Pfam" id="PF00012">
    <property type="entry name" value="HSP70"/>
    <property type="match status" value="2"/>
</dbReference>
<evidence type="ECO:0000256" key="3">
    <source>
        <dbReference type="ARBA" id="ARBA00022840"/>
    </source>
</evidence>
<comment type="similarity">
    <text evidence="1">Belongs to the heat shock protein 70 family.</text>
</comment>